<evidence type="ECO:0000313" key="1">
    <source>
        <dbReference type="EMBL" id="MET3654139.1"/>
    </source>
</evidence>
<proteinExistence type="predicted"/>
<dbReference type="EMBL" id="JBEPMU010000006">
    <property type="protein sequence ID" value="MET3654139.1"/>
    <property type="molecule type" value="Genomic_DNA"/>
</dbReference>
<protein>
    <submittedName>
        <fullName evidence="1">Uncharacterized protein</fullName>
    </submittedName>
</protein>
<dbReference type="Proteomes" id="UP001549184">
    <property type="component" value="Unassembled WGS sequence"/>
</dbReference>
<evidence type="ECO:0000313" key="2">
    <source>
        <dbReference type="Proteomes" id="UP001549184"/>
    </source>
</evidence>
<comment type="caution">
    <text evidence="1">The sequence shown here is derived from an EMBL/GenBank/DDBJ whole genome shotgun (WGS) entry which is preliminary data.</text>
</comment>
<organism evidence="1 2">
    <name type="scientific">Dyella japonica</name>
    <dbReference type="NCBI Taxonomy" id="231455"/>
    <lineage>
        <taxon>Bacteria</taxon>
        <taxon>Pseudomonadati</taxon>
        <taxon>Pseudomonadota</taxon>
        <taxon>Gammaproteobacteria</taxon>
        <taxon>Lysobacterales</taxon>
        <taxon>Rhodanobacteraceae</taxon>
        <taxon>Dyella</taxon>
    </lineage>
</organism>
<gene>
    <name evidence="1" type="ORF">ABIC75_003877</name>
</gene>
<sequence length="151" mass="16722">MNDHGKVEIAGYVQLLQEIFALPFDIEFGQEIIQADLADGHGAMRFQPRDELLDMFRAMLVDVDRMHAVSGKGLGVIGAKFGNAWPGCLVDRRYHNVPYPCLTRTPEHGLAVGRKARIIDVRVAVGEFEHSIGHPEFGKMAGFGLSEYSVI</sequence>
<keyword evidence="2" id="KW-1185">Reference proteome</keyword>
<name>A0ABV2K231_9GAMM</name>
<accession>A0ABV2K231</accession>
<reference evidence="1 2" key="1">
    <citation type="submission" date="2024-06" db="EMBL/GenBank/DDBJ databases">
        <title>Sorghum-associated microbial communities from plants grown in Nebraska, USA.</title>
        <authorList>
            <person name="Schachtman D."/>
        </authorList>
    </citation>
    <scope>NUCLEOTIDE SEQUENCE [LARGE SCALE GENOMIC DNA]</scope>
    <source>
        <strain evidence="1 2">1073</strain>
    </source>
</reference>